<feature type="compositionally biased region" description="Basic and acidic residues" evidence="1">
    <location>
        <begin position="1"/>
        <end position="10"/>
    </location>
</feature>
<comment type="caution">
    <text evidence="2">The sequence shown here is derived from an EMBL/GenBank/DDBJ whole genome shotgun (WGS) entry which is preliminary data.</text>
</comment>
<evidence type="ECO:0000256" key="1">
    <source>
        <dbReference type="SAM" id="MobiDB-lite"/>
    </source>
</evidence>
<name>A0ABT5Z8B9_9ACTN</name>
<accession>A0ABT5Z8B9</accession>
<evidence type="ECO:0000313" key="3">
    <source>
        <dbReference type="Proteomes" id="UP001220022"/>
    </source>
</evidence>
<feature type="region of interest" description="Disordered" evidence="1">
    <location>
        <begin position="1"/>
        <end position="51"/>
    </location>
</feature>
<evidence type="ECO:0000313" key="2">
    <source>
        <dbReference type="EMBL" id="MDF2260077.1"/>
    </source>
</evidence>
<sequence length="51" mass="5483">MSEEAAERLPDWLGGSVIRQPGKSSSTPEMSSEAWASQHNAAEAQLRGNIN</sequence>
<proteinExistence type="predicted"/>
<reference evidence="2 3" key="1">
    <citation type="submission" date="2023-03" db="EMBL/GenBank/DDBJ databases">
        <title>Draft genome sequence of type strain Streptomyces ferralitis JCM 14344.</title>
        <authorList>
            <person name="Klaysubun C."/>
            <person name="Duangmal K."/>
        </authorList>
    </citation>
    <scope>NUCLEOTIDE SEQUENCE [LARGE SCALE GENOMIC DNA]</scope>
    <source>
        <strain evidence="2 3">JCM 14344</strain>
    </source>
</reference>
<dbReference type="Proteomes" id="UP001220022">
    <property type="component" value="Unassembled WGS sequence"/>
</dbReference>
<dbReference type="EMBL" id="JARHTQ010000029">
    <property type="protein sequence ID" value="MDF2260077.1"/>
    <property type="molecule type" value="Genomic_DNA"/>
</dbReference>
<protein>
    <submittedName>
        <fullName evidence="2">Uncharacterized protein</fullName>
    </submittedName>
</protein>
<dbReference type="RefSeq" id="WP_275820319.1">
    <property type="nucleotide sequence ID" value="NZ_BAAANM010000030.1"/>
</dbReference>
<gene>
    <name evidence="2" type="ORF">P2L57_31435</name>
</gene>
<organism evidence="2 3">
    <name type="scientific">Streptantibioticus ferralitis</name>
    <dbReference type="NCBI Taxonomy" id="236510"/>
    <lineage>
        <taxon>Bacteria</taxon>
        <taxon>Bacillati</taxon>
        <taxon>Actinomycetota</taxon>
        <taxon>Actinomycetes</taxon>
        <taxon>Kitasatosporales</taxon>
        <taxon>Streptomycetaceae</taxon>
        <taxon>Streptantibioticus</taxon>
    </lineage>
</organism>
<feature type="compositionally biased region" description="Polar residues" evidence="1">
    <location>
        <begin position="22"/>
        <end position="40"/>
    </location>
</feature>
<keyword evidence="3" id="KW-1185">Reference proteome</keyword>